<keyword evidence="1" id="KW-0805">Transcription regulation</keyword>
<dbReference type="InterPro" id="IPR018771">
    <property type="entry name" value="PocR_dom"/>
</dbReference>
<keyword evidence="6" id="KW-1185">Reference proteome</keyword>
<comment type="caution">
    <text evidence="5">The sequence shown here is derived from an EMBL/GenBank/DDBJ whole genome shotgun (WGS) entry which is preliminary data.</text>
</comment>
<evidence type="ECO:0000256" key="3">
    <source>
        <dbReference type="ARBA" id="ARBA00023163"/>
    </source>
</evidence>
<reference evidence="5 6" key="1">
    <citation type="submission" date="2013-08" db="EMBL/GenBank/DDBJ databases">
        <authorList>
            <person name="Weinstock G."/>
            <person name="Sodergren E."/>
            <person name="Wylie T."/>
            <person name="Fulton L."/>
            <person name="Fulton R."/>
            <person name="Fronick C."/>
            <person name="O'Laughlin M."/>
            <person name="Godfrey J."/>
            <person name="Miner T."/>
            <person name="Herter B."/>
            <person name="Appelbaum E."/>
            <person name="Cordes M."/>
            <person name="Lek S."/>
            <person name="Wollam A."/>
            <person name="Pepin K.H."/>
            <person name="Palsikar V.B."/>
            <person name="Mitreva M."/>
            <person name="Wilson R.K."/>
        </authorList>
    </citation>
    <scope>NUCLEOTIDE SEQUENCE [LARGE SCALE GENOMIC DNA]</scope>
    <source>
        <strain evidence="5 6">ATCC BAA-474</strain>
    </source>
</reference>
<protein>
    <recommendedName>
        <fullName evidence="4">HTH araC/xylS-type domain-containing protein</fullName>
    </recommendedName>
</protein>
<sequence length="293" mass="34428">MLHKYKKELLKIQEEIVDMTKMAVVIVDDEGNYLTEKSNYSEFCKIFRKNKELSSFCEKCDVKALSKAFLSLKPYIYRCHAGLVDMIIPIIYQSELIGAFLVGQILLEDEETFELEDILVENVGKEFNIKKIVENYGFLKKVKYNELQSIASILHYTSVYISDCIKSKKWYNHIIENNIKEERVEYSHSQISSAVTYINENIRENIHLEDVAALCNLSISQFSRVFKRETGKTFKEYILIKKIEKAKHFLEITSKSLSEISNEIGIEDSSYFTKVFKKYERICPKEYRDLFQK</sequence>
<evidence type="ECO:0000259" key="4">
    <source>
        <dbReference type="PROSITE" id="PS01124"/>
    </source>
</evidence>
<dbReference type="eggNOG" id="COG4936">
    <property type="taxonomic scope" value="Bacteria"/>
</dbReference>
<dbReference type="PANTHER" id="PTHR43280">
    <property type="entry name" value="ARAC-FAMILY TRANSCRIPTIONAL REGULATOR"/>
    <property type="match status" value="1"/>
</dbReference>
<dbReference type="eggNOG" id="COG2207">
    <property type="taxonomic scope" value="Bacteria"/>
</dbReference>
<organism evidence="5 6">
    <name type="scientific">Cetobacterium somerae ATCC BAA-474</name>
    <dbReference type="NCBI Taxonomy" id="1319815"/>
    <lineage>
        <taxon>Bacteria</taxon>
        <taxon>Fusobacteriati</taxon>
        <taxon>Fusobacteriota</taxon>
        <taxon>Fusobacteriia</taxon>
        <taxon>Fusobacteriales</taxon>
        <taxon>Fusobacteriaceae</taxon>
        <taxon>Cetobacterium</taxon>
    </lineage>
</organism>
<dbReference type="InterPro" id="IPR018060">
    <property type="entry name" value="HTH_AraC"/>
</dbReference>
<dbReference type="Pfam" id="PF12833">
    <property type="entry name" value="HTH_18"/>
    <property type="match status" value="1"/>
</dbReference>
<name>U7VFQ1_9FUSO</name>
<evidence type="ECO:0000313" key="5">
    <source>
        <dbReference type="EMBL" id="ERT69964.1"/>
    </source>
</evidence>
<dbReference type="SMART" id="SM00342">
    <property type="entry name" value="HTH_ARAC"/>
    <property type="match status" value="1"/>
</dbReference>
<dbReference type="Pfam" id="PF10114">
    <property type="entry name" value="PocR"/>
    <property type="match status" value="1"/>
</dbReference>
<dbReference type="GO" id="GO:0043565">
    <property type="term" value="F:sequence-specific DNA binding"/>
    <property type="evidence" value="ECO:0007669"/>
    <property type="project" value="InterPro"/>
</dbReference>
<gene>
    <name evidence="5" type="ORF">HMPREF0202_00167</name>
</gene>
<dbReference type="RefSeq" id="WP_023049716.1">
    <property type="nucleotide sequence ID" value="NZ_CP173062.2"/>
</dbReference>
<dbReference type="STRING" id="1319815.HMPREF0202_00167"/>
<dbReference type="SUPFAM" id="SSF46689">
    <property type="entry name" value="Homeodomain-like"/>
    <property type="match status" value="2"/>
</dbReference>
<dbReference type="HOGENOM" id="CLU_036605_0_1_0"/>
<dbReference type="AlphaFoldDB" id="U7VFQ1"/>
<keyword evidence="2" id="KW-0238">DNA-binding</keyword>
<dbReference type="GO" id="GO:0003700">
    <property type="term" value="F:DNA-binding transcription factor activity"/>
    <property type="evidence" value="ECO:0007669"/>
    <property type="project" value="InterPro"/>
</dbReference>
<proteinExistence type="predicted"/>
<dbReference type="Proteomes" id="UP000017081">
    <property type="component" value="Unassembled WGS sequence"/>
</dbReference>
<evidence type="ECO:0000313" key="6">
    <source>
        <dbReference type="Proteomes" id="UP000017081"/>
    </source>
</evidence>
<dbReference type="InterPro" id="IPR009057">
    <property type="entry name" value="Homeodomain-like_sf"/>
</dbReference>
<dbReference type="PROSITE" id="PS01124">
    <property type="entry name" value="HTH_ARAC_FAMILY_2"/>
    <property type="match status" value="1"/>
</dbReference>
<accession>U7VFQ1</accession>
<dbReference type="EMBL" id="AXZF01000005">
    <property type="protein sequence ID" value="ERT69964.1"/>
    <property type="molecule type" value="Genomic_DNA"/>
</dbReference>
<dbReference type="PANTHER" id="PTHR43280:SF2">
    <property type="entry name" value="HTH-TYPE TRANSCRIPTIONAL REGULATOR EXSA"/>
    <property type="match status" value="1"/>
</dbReference>
<evidence type="ECO:0000256" key="2">
    <source>
        <dbReference type="ARBA" id="ARBA00023125"/>
    </source>
</evidence>
<feature type="domain" description="HTH araC/xylS-type" evidence="4">
    <location>
        <begin position="192"/>
        <end position="290"/>
    </location>
</feature>
<keyword evidence="3" id="KW-0804">Transcription</keyword>
<dbReference type="Gene3D" id="1.10.10.60">
    <property type="entry name" value="Homeodomain-like"/>
    <property type="match status" value="2"/>
</dbReference>
<evidence type="ECO:0000256" key="1">
    <source>
        <dbReference type="ARBA" id="ARBA00023015"/>
    </source>
</evidence>